<keyword evidence="2" id="KW-1185">Reference proteome</keyword>
<name>A0A918VCG5_9FLAO</name>
<organism evidence="1 2">
    <name type="scientific">Algibacter mikhailovii</name>
    <dbReference type="NCBI Taxonomy" id="425498"/>
    <lineage>
        <taxon>Bacteria</taxon>
        <taxon>Pseudomonadati</taxon>
        <taxon>Bacteroidota</taxon>
        <taxon>Flavobacteriia</taxon>
        <taxon>Flavobacteriales</taxon>
        <taxon>Flavobacteriaceae</taxon>
        <taxon>Algibacter</taxon>
    </lineage>
</organism>
<proteinExistence type="predicted"/>
<accession>A0A918VCG5</accession>
<reference evidence="1" key="2">
    <citation type="submission" date="2020-09" db="EMBL/GenBank/DDBJ databases">
        <authorList>
            <person name="Sun Q."/>
            <person name="Kim S."/>
        </authorList>
    </citation>
    <scope>NUCLEOTIDE SEQUENCE</scope>
    <source>
        <strain evidence="1">KCTC 12710</strain>
    </source>
</reference>
<protein>
    <submittedName>
        <fullName evidence="1">Uncharacterized protein</fullName>
    </submittedName>
</protein>
<evidence type="ECO:0000313" key="1">
    <source>
        <dbReference type="EMBL" id="GGZ87602.1"/>
    </source>
</evidence>
<dbReference type="AlphaFoldDB" id="A0A918VCG5"/>
<sequence>MFFWQLKEEAQGMNNIELCIEVKRRVNILVGLNNLIMIGLIQVTFKLKTLFKSINFKVHNLMQMQAVIPNQIKKPMI</sequence>
<comment type="caution">
    <text evidence="1">The sequence shown here is derived from an EMBL/GenBank/DDBJ whole genome shotgun (WGS) entry which is preliminary data.</text>
</comment>
<evidence type="ECO:0000313" key="2">
    <source>
        <dbReference type="Proteomes" id="UP000636004"/>
    </source>
</evidence>
<dbReference type="EMBL" id="BMWZ01000006">
    <property type="protein sequence ID" value="GGZ87602.1"/>
    <property type="molecule type" value="Genomic_DNA"/>
</dbReference>
<dbReference type="Proteomes" id="UP000636004">
    <property type="component" value="Unassembled WGS sequence"/>
</dbReference>
<gene>
    <name evidence="1" type="ORF">GCM10007028_27240</name>
</gene>
<reference evidence="1" key="1">
    <citation type="journal article" date="2014" name="Int. J. Syst. Evol. Microbiol.">
        <title>Complete genome sequence of Corynebacterium casei LMG S-19264T (=DSM 44701T), isolated from a smear-ripened cheese.</title>
        <authorList>
            <consortium name="US DOE Joint Genome Institute (JGI-PGF)"/>
            <person name="Walter F."/>
            <person name="Albersmeier A."/>
            <person name="Kalinowski J."/>
            <person name="Ruckert C."/>
        </authorList>
    </citation>
    <scope>NUCLEOTIDE SEQUENCE</scope>
    <source>
        <strain evidence="1">KCTC 12710</strain>
    </source>
</reference>